<name>A0A0N4XNY6_NIPBR</name>
<keyword evidence="1" id="KW-0732">Signal</keyword>
<evidence type="ECO:0000313" key="4">
    <source>
        <dbReference type="WBParaSite" id="NBR_0000423801-mRNA-1"/>
    </source>
</evidence>
<protein>
    <submittedName>
        <fullName evidence="4">Hce2 domain-containing protein</fullName>
    </submittedName>
</protein>
<gene>
    <name evidence="2" type="ORF">NBR_LOCUS4239</name>
</gene>
<sequence length="83" mass="9227">MQLLRLAAITTALPALVHYITPDDTCTSPGDGLKGDCEDFQQGSASVRFSSRWVNLGYWVNTLSDEEKTSSKNSKSRFRQLTD</sequence>
<reference evidence="4" key="1">
    <citation type="submission" date="2017-02" db="UniProtKB">
        <authorList>
            <consortium name="WormBaseParasite"/>
        </authorList>
    </citation>
    <scope>IDENTIFICATION</scope>
</reference>
<reference evidence="2 3" key="2">
    <citation type="submission" date="2018-11" db="EMBL/GenBank/DDBJ databases">
        <authorList>
            <consortium name="Pathogen Informatics"/>
        </authorList>
    </citation>
    <scope>NUCLEOTIDE SEQUENCE [LARGE SCALE GENOMIC DNA]</scope>
</reference>
<evidence type="ECO:0000256" key="1">
    <source>
        <dbReference type="SAM" id="SignalP"/>
    </source>
</evidence>
<proteinExistence type="predicted"/>
<feature type="signal peptide" evidence="1">
    <location>
        <begin position="1"/>
        <end position="19"/>
    </location>
</feature>
<dbReference type="AlphaFoldDB" id="A0A0N4XNY6"/>
<evidence type="ECO:0000313" key="3">
    <source>
        <dbReference type="Proteomes" id="UP000271162"/>
    </source>
</evidence>
<evidence type="ECO:0000313" key="2">
    <source>
        <dbReference type="EMBL" id="VDL67828.1"/>
    </source>
</evidence>
<keyword evidence="3" id="KW-1185">Reference proteome</keyword>
<feature type="chain" id="PRO_5043124718" evidence="1">
    <location>
        <begin position="20"/>
        <end position="83"/>
    </location>
</feature>
<accession>A0A0N4XNY6</accession>
<dbReference type="EMBL" id="UYSL01007543">
    <property type="protein sequence ID" value="VDL67828.1"/>
    <property type="molecule type" value="Genomic_DNA"/>
</dbReference>
<organism evidence="4">
    <name type="scientific">Nippostrongylus brasiliensis</name>
    <name type="common">Rat hookworm</name>
    <dbReference type="NCBI Taxonomy" id="27835"/>
    <lineage>
        <taxon>Eukaryota</taxon>
        <taxon>Metazoa</taxon>
        <taxon>Ecdysozoa</taxon>
        <taxon>Nematoda</taxon>
        <taxon>Chromadorea</taxon>
        <taxon>Rhabditida</taxon>
        <taxon>Rhabditina</taxon>
        <taxon>Rhabditomorpha</taxon>
        <taxon>Strongyloidea</taxon>
        <taxon>Heligmosomidae</taxon>
        <taxon>Nippostrongylus</taxon>
    </lineage>
</organism>
<dbReference type="WBParaSite" id="NBR_0000423801-mRNA-1">
    <property type="protein sequence ID" value="NBR_0000423801-mRNA-1"/>
    <property type="gene ID" value="NBR_0000423801"/>
</dbReference>
<dbReference type="Proteomes" id="UP000271162">
    <property type="component" value="Unassembled WGS sequence"/>
</dbReference>